<proteinExistence type="predicted"/>
<accession>A0ABY8MI70</accession>
<organism evidence="1 2">
    <name type="scientific">Candidatus Haliotispira prima</name>
    <dbReference type="NCBI Taxonomy" id="3034016"/>
    <lineage>
        <taxon>Bacteria</taxon>
        <taxon>Pseudomonadati</taxon>
        <taxon>Spirochaetota</taxon>
        <taxon>Spirochaetia</taxon>
        <taxon>Spirochaetales</taxon>
        <taxon>Spirochaetaceae</taxon>
        <taxon>Candidatus Haliotispira</taxon>
    </lineage>
</organism>
<name>A0ABY8MI70_9SPIO</name>
<dbReference type="RefSeq" id="WP_326927817.1">
    <property type="nucleotide sequence ID" value="NZ_CP123443.1"/>
</dbReference>
<dbReference type="GO" id="GO:0016740">
    <property type="term" value="F:transferase activity"/>
    <property type="evidence" value="ECO:0007669"/>
    <property type="project" value="UniProtKB-KW"/>
</dbReference>
<keyword evidence="1" id="KW-0808">Transferase</keyword>
<dbReference type="Proteomes" id="UP001228690">
    <property type="component" value="Chromosome"/>
</dbReference>
<keyword evidence="2" id="KW-1185">Reference proteome</keyword>
<sequence>MQQKNNLNTGLVLLAAGFGTRFGGNKQLRAIGPENAMIMDYTIYDAWRIGYSWVTVILRDEIADEFKREVGQRWQDKIELRYSIQSGEAHVPDKFLAAPYVTQRSKHWGTAHALLCAAEQVDGPFAVTNADDFYGYHGLEKIFSFLRETVLPEQNAPAKPDAILRQSMVSFRLDRTLSENGTVSRGICHTYFDPQGREWLDNIREHTQLIRGKDSKIHSIQGESGDDLILNDETPVSMNLFGLQPQIFPHLQRQFETFLQGLEDNIGKESLEQTLKKEFYLPSVVETMLKAGQTEVAMLHSPDPWFGLTYLEDLATARQHMEQLIRALQYPAKLFAPGTAS</sequence>
<gene>
    <name evidence="1" type="ORF">P0082_01865</name>
</gene>
<dbReference type="InterPro" id="IPR029044">
    <property type="entry name" value="Nucleotide-diphossugar_trans"/>
</dbReference>
<protein>
    <submittedName>
        <fullName evidence="1">NTP transferase domain-containing protein</fullName>
    </submittedName>
</protein>
<reference evidence="1 2" key="1">
    <citation type="submission" date="2023-04" db="EMBL/GenBank/DDBJ databases">
        <title>Spirochaete genome identified in red abalone sample constitutes a novel genus.</title>
        <authorList>
            <person name="Sharma S.P."/>
            <person name="Purcell C.M."/>
            <person name="Hyde J.R."/>
            <person name="Severin A.J."/>
        </authorList>
    </citation>
    <scope>NUCLEOTIDE SEQUENCE [LARGE SCALE GENOMIC DNA]</scope>
    <source>
        <strain evidence="1 2">SP-2023</strain>
    </source>
</reference>
<evidence type="ECO:0000313" key="1">
    <source>
        <dbReference type="EMBL" id="WGK69631.1"/>
    </source>
</evidence>
<dbReference type="SUPFAM" id="SSF53448">
    <property type="entry name" value="Nucleotide-diphospho-sugar transferases"/>
    <property type="match status" value="1"/>
</dbReference>
<dbReference type="Gene3D" id="3.90.550.10">
    <property type="entry name" value="Spore Coat Polysaccharide Biosynthesis Protein SpsA, Chain A"/>
    <property type="match status" value="1"/>
</dbReference>
<dbReference type="EMBL" id="CP123443">
    <property type="protein sequence ID" value="WGK69631.1"/>
    <property type="molecule type" value="Genomic_DNA"/>
</dbReference>
<evidence type="ECO:0000313" key="2">
    <source>
        <dbReference type="Proteomes" id="UP001228690"/>
    </source>
</evidence>